<evidence type="ECO:0000256" key="1">
    <source>
        <dbReference type="ARBA" id="ARBA00004571"/>
    </source>
</evidence>
<organism evidence="17 18">
    <name type="scientific">Pedobacter ginsengiterrae</name>
    <dbReference type="NCBI Taxonomy" id="871696"/>
    <lineage>
        <taxon>Bacteria</taxon>
        <taxon>Pseudomonadati</taxon>
        <taxon>Bacteroidota</taxon>
        <taxon>Sphingobacteriia</taxon>
        <taxon>Sphingobacteriales</taxon>
        <taxon>Sphingobacteriaceae</taxon>
        <taxon>Pedobacter</taxon>
    </lineage>
</organism>
<evidence type="ECO:0000313" key="17">
    <source>
        <dbReference type="EMBL" id="GAA3969212.1"/>
    </source>
</evidence>
<dbReference type="Pfam" id="PF13715">
    <property type="entry name" value="CarbopepD_reg_2"/>
    <property type="match status" value="1"/>
</dbReference>
<dbReference type="SUPFAM" id="SSF56935">
    <property type="entry name" value="Porins"/>
    <property type="match status" value="1"/>
</dbReference>
<keyword evidence="10 12" id="KW-0472">Membrane</keyword>
<evidence type="ECO:0000256" key="7">
    <source>
        <dbReference type="ARBA" id="ARBA00023004"/>
    </source>
</evidence>
<evidence type="ECO:0000256" key="12">
    <source>
        <dbReference type="PROSITE-ProRule" id="PRU01360"/>
    </source>
</evidence>
<dbReference type="InterPro" id="IPR000531">
    <property type="entry name" value="Beta-barrel_TonB"/>
</dbReference>
<name>A0ABP7PPN5_9SPHI</name>
<evidence type="ECO:0000256" key="10">
    <source>
        <dbReference type="ARBA" id="ARBA00023136"/>
    </source>
</evidence>
<evidence type="ECO:0000256" key="2">
    <source>
        <dbReference type="ARBA" id="ARBA00022448"/>
    </source>
</evidence>
<gene>
    <name evidence="17" type="ORF">GCM10022246_22460</name>
</gene>
<evidence type="ECO:0000259" key="15">
    <source>
        <dbReference type="Pfam" id="PF00593"/>
    </source>
</evidence>
<evidence type="ECO:0000313" key="18">
    <source>
        <dbReference type="Proteomes" id="UP001501081"/>
    </source>
</evidence>
<dbReference type="SUPFAM" id="SSF49464">
    <property type="entry name" value="Carboxypeptidase regulatory domain-like"/>
    <property type="match status" value="1"/>
</dbReference>
<dbReference type="Proteomes" id="UP001501081">
    <property type="component" value="Unassembled WGS sequence"/>
</dbReference>
<keyword evidence="18" id="KW-1185">Reference proteome</keyword>
<evidence type="ECO:0000259" key="16">
    <source>
        <dbReference type="Pfam" id="PF07715"/>
    </source>
</evidence>
<dbReference type="PANTHER" id="PTHR32552:SF81">
    <property type="entry name" value="TONB-DEPENDENT OUTER MEMBRANE RECEPTOR"/>
    <property type="match status" value="1"/>
</dbReference>
<dbReference type="InterPro" id="IPR012910">
    <property type="entry name" value="Plug_dom"/>
</dbReference>
<feature type="domain" description="TonB-dependent receptor plug" evidence="16">
    <location>
        <begin position="138"/>
        <end position="240"/>
    </location>
</feature>
<dbReference type="InterPro" id="IPR010917">
    <property type="entry name" value="TonB_rcpt_CS"/>
</dbReference>
<comment type="caution">
    <text evidence="17">The sequence shown here is derived from an EMBL/GenBank/DDBJ whole genome shotgun (WGS) entry which is preliminary data.</text>
</comment>
<dbReference type="PROSITE" id="PS01156">
    <property type="entry name" value="TONB_DEPENDENT_REC_2"/>
    <property type="match status" value="1"/>
</dbReference>
<keyword evidence="3 12" id="KW-1134">Transmembrane beta strand</keyword>
<keyword evidence="2 12" id="KW-0813">Transport</keyword>
<keyword evidence="7" id="KW-0408">Iron</keyword>
<keyword evidence="6 14" id="KW-0732">Signal</keyword>
<feature type="signal peptide" evidence="14">
    <location>
        <begin position="1"/>
        <end position="40"/>
    </location>
</feature>
<keyword evidence="11 12" id="KW-0998">Cell outer membrane</keyword>
<dbReference type="PANTHER" id="PTHR32552">
    <property type="entry name" value="FERRICHROME IRON RECEPTOR-RELATED"/>
    <property type="match status" value="1"/>
</dbReference>
<evidence type="ECO:0000256" key="5">
    <source>
        <dbReference type="ARBA" id="ARBA00022692"/>
    </source>
</evidence>
<comment type="similarity">
    <text evidence="12 13">Belongs to the TonB-dependent receptor family.</text>
</comment>
<keyword evidence="8" id="KW-0406">Ion transport</keyword>
<keyword evidence="5 12" id="KW-0812">Transmembrane</keyword>
<dbReference type="InterPro" id="IPR036942">
    <property type="entry name" value="Beta-barrel_TonB_sf"/>
</dbReference>
<dbReference type="Pfam" id="PF00593">
    <property type="entry name" value="TonB_dep_Rec_b-barrel"/>
    <property type="match status" value="1"/>
</dbReference>
<evidence type="ECO:0000256" key="4">
    <source>
        <dbReference type="ARBA" id="ARBA00022496"/>
    </source>
</evidence>
<comment type="subcellular location">
    <subcellularLocation>
        <location evidence="1 12">Cell outer membrane</location>
        <topology evidence="1 12">Multi-pass membrane protein</topology>
    </subcellularLocation>
</comment>
<evidence type="ECO:0000256" key="11">
    <source>
        <dbReference type="ARBA" id="ARBA00023237"/>
    </source>
</evidence>
<evidence type="ECO:0000256" key="13">
    <source>
        <dbReference type="RuleBase" id="RU003357"/>
    </source>
</evidence>
<keyword evidence="17" id="KW-0675">Receptor</keyword>
<dbReference type="Pfam" id="PF07715">
    <property type="entry name" value="Plug"/>
    <property type="match status" value="1"/>
</dbReference>
<evidence type="ECO:0000256" key="8">
    <source>
        <dbReference type="ARBA" id="ARBA00023065"/>
    </source>
</evidence>
<keyword evidence="4" id="KW-0410">Iron transport</keyword>
<feature type="domain" description="TonB-dependent receptor-like beta-barrel" evidence="15">
    <location>
        <begin position="330"/>
        <end position="774"/>
    </location>
</feature>
<accession>A0ABP7PPN5</accession>
<sequence length="805" mass="88365">MVKTVDGNIGRFVLKKDREKMKRILSLISLSLLICFAVNAQQNGKISGVVIDAKNIAISGVTVQVLNSNLSTLTNANGAFEFNNVPAGKVSLKFTAIGYASVVKNTNINENIGVVLAETNLRLDEVTVSAQKTDEKILSIPAAITAFSAAKVTDYRIQNTRDLSAIVPNLYSSNPGDGRNVISIRGIGTTSYDPAVATYIDGVNQFGLDTYIASLFDVERIEVLRGPQGTLYGRNAMGGVVNIITKQPTNTTSGFASVDLGNFGQQRYSLGIRSALIKDKLFFGAAGLFNKADGFYTNEFNNSKFDKLHGFLGNYYLKFLASDKFALTLNVKHNENRNNGTFPLAGSVNDALENPFKLNQDATTQMVDNLFNTSLTANYTGNVINFSSQTAYQSNYRYYKQPIDGDFSPIDGVSIINNYGNDWNKIRVYTQEFKLSSPAASNSKLKWVAGLYGFYQKNPVKQGTYFGADAAFVGAPFPFFTSLNTNTGKSYGVAAYGQLTYALSEKLSATAGLRYDYEHKKQSALGEFLMDGMAPAISQNDTTAKASFKAFSPKVSLAYAITEENNNIYASYSRGYRAGGLTQLGSDPSALPLVAYKPEYSNNFEIGSKNTFLDDKLSINLTAFYIRLTDAQIPVLILPDAVTITRNAGKLTSKGLELELSAKPVKGLSFDYNLGYTDAKYTSLQLPKDGETINLDGNRQLYTPELTSMFAPQYSYELDKNSRLNLVARGEWIFTGNQFYDLGNQIEQKGYNLFNAKLGVTNKRFDLFVWGKNLGDKTYIDYAYDFGAAHLGNPRTYGVTLTGRF</sequence>
<protein>
    <submittedName>
        <fullName evidence="17">TonB-dependent receptor</fullName>
    </submittedName>
</protein>
<dbReference type="InterPro" id="IPR008969">
    <property type="entry name" value="CarboxyPept-like_regulatory"/>
</dbReference>
<dbReference type="Gene3D" id="2.40.170.20">
    <property type="entry name" value="TonB-dependent receptor, beta-barrel domain"/>
    <property type="match status" value="1"/>
</dbReference>
<proteinExistence type="inferred from homology"/>
<dbReference type="PROSITE" id="PS52016">
    <property type="entry name" value="TONB_DEPENDENT_REC_3"/>
    <property type="match status" value="1"/>
</dbReference>
<keyword evidence="9 13" id="KW-0798">TonB box</keyword>
<feature type="chain" id="PRO_5046143586" evidence="14">
    <location>
        <begin position="41"/>
        <end position="805"/>
    </location>
</feature>
<evidence type="ECO:0000256" key="9">
    <source>
        <dbReference type="ARBA" id="ARBA00023077"/>
    </source>
</evidence>
<dbReference type="InterPro" id="IPR039426">
    <property type="entry name" value="TonB-dep_rcpt-like"/>
</dbReference>
<reference evidence="18" key="1">
    <citation type="journal article" date="2019" name="Int. J. Syst. Evol. Microbiol.">
        <title>The Global Catalogue of Microorganisms (GCM) 10K type strain sequencing project: providing services to taxonomists for standard genome sequencing and annotation.</title>
        <authorList>
            <consortium name="The Broad Institute Genomics Platform"/>
            <consortium name="The Broad Institute Genome Sequencing Center for Infectious Disease"/>
            <person name="Wu L."/>
            <person name="Ma J."/>
        </authorList>
    </citation>
    <scope>NUCLEOTIDE SEQUENCE [LARGE SCALE GENOMIC DNA]</scope>
    <source>
        <strain evidence="18">JCM 17338</strain>
    </source>
</reference>
<dbReference type="CDD" id="cd01347">
    <property type="entry name" value="ligand_gated_channel"/>
    <property type="match status" value="1"/>
</dbReference>
<dbReference type="EMBL" id="BAABAK010000010">
    <property type="protein sequence ID" value="GAA3969212.1"/>
    <property type="molecule type" value="Genomic_DNA"/>
</dbReference>
<evidence type="ECO:0000256" key="6">
    <source>
        <dbReference type="ARBA" id="ARBA00022729"/>
    </source>
</evidence>
<evidence type="ECO:0000256" key="3">
    <source>
        <dbReference type="ARBA" id="ARBA00022452"/>
    </source>
</evidence>
<evidence type="ECO:0000256" key="14">
    <source>
        <dbReference type="SAM" id="SignalP"/>
    </source>
</evidence>
<dbReference type="Gene3D" id="2.60.40.1120">
    <property type="entry name" value="Carboxypeptidase-like, regulatory domain"/>
    <property type="match status" value="1"/>
</dbReference>